<name>A0A285CP46_9RHOB</name>
<organism evidence="15 16">
    <name type="scientific">Cereibacter ovatus</name>
    <dbReference type="NCBI Taxonomy" id="439529"/>
    <lineage>
        <taxon>Bacteria</taxon>
        <taxon>Pseudomonadati</taxon>
        <taxon>Pseudomonadota</taxon>
        <taxon>Alphaproteobacteria</taxon>
        <taxon>Rhodobacterales</taxon>
        <taxon>Paracoccaceae</taxon>
        <taxon>Cereibacter</taxon>
    </lineage>
</organism>
<dbReference type="PROSITE" id="PS50112">
    <property type="entry name" value="PAS"/>
    <property type="match status" value="2"/>
</dbReference>
<dbReference type="SMART" id="SM00065">
    <property type="entry name" value="GAF"/>
    <property type="match status" value="1"/>
</dbReference>
<dbReference type="Pfam" id="PF13426">
    <property type="entry name" value="PAS_9"/>
    <property type="match status" value="1"/>
</dbReference>
<dbReference type="SMART" id="SM00448">
    <property type="entry name" value="REC"/>
    <property type="match status" value="1"/>
</dbReference>
<evidence type="ECO:0000256" key="2">
    <source>
        <dbReference type="ARBA" id="ARBA00012438"/>
    </source>
</evidence>
<dbReference type="PROSITE" id="PS50113">
    <property type="entry name" value="PAC"/>
    <property type="match status" value="1"/>
</dbReference>
<evidence type="ECO:0000259" key="11">
    <source>
        <dbReference type="PROSITE" id="PS50109"/>
    </source>
</evidence>
<evidence type="ECO:0000256" key="8">
    <source>
        <dbReference type="ARBA" id="ARBA00023012"/>
    </source>
</evidence>
<evidence type="ECO:0000259" key="13">
    <source>
        <dbReference type="PROSITE" id="PS50112"/>
    </source>
</evidence>
<keyword evidence="6" id="KW-0418">Kinase</keyword>
<dbReference type="PANTHER" id="PTHR43065">
    <property type="entry name" value="SENSOR HISTIDINE KINASE"/>
    <property type="match status" value="1"/>
</dbReference>
<dbReference type="SMART" id="SM00387">
    <property type="entry name" value="HATPase_c"/>
    <property type="match status" value="1"/>
</dbReference>
<dbReference type="SMART" id="SM00388">
    <property type="entry name" value="HisKA"/>
    <property type="match status" value="1"/>
</dbReference>
<dbReference type="Gene3D" id="3.30.450.20">
    <property type="entry name" value="PAS domain"/>
    <property type="match status" value="4"/>
</dbReference>
<dbReference type="Pfam" id="PF00989">
    <property type="entry name" value="PAS"/>
    <property type="match status" value="1"/>
</dbReference>
<dbReference type="Pfam" id="PF08448">
    <property type="entry name" value="PAS_4"/>
    <property type="match status" value="1"/>
</dbReference>
<dbReference type="Pfam" id="PF00512">
    <property type="entry name" value="HisKA"/>
    <property type="match status" value="1"/>
</dbReference>
<feature type="domain" description="PAS" evidence="13">
    <location>
        <begin position="589"/>
        <end position="660"/>
    </location>
</feature>
<dbReference type="Gene3D" id="3.30.565.10">
    <property type="entry name" value="Histidine kinase-like ATPase, C-terminal domain"/>
    <property type="match status" value="1"/>
</dbReference>
<dbReference type="InterPro" id="IPR004358">
    <property type="entry name" value="Sig_transdc_His_kin-like_C"/>
</dbReference>
<evidence type="ECO:0000259" key="12">
    <source>
        <dbReference type="PROSITE" id="PS50110"/>
    </source>
</evidence>
<dbReference type="SUPFAM" id="SSF55785">
    <property type="entry name" value="PYP-like sensor domain (PAS domain)"/>
    <property type="match status" value="4"/>
</dbReference>
<dbReference type="InterPro" id="IPR001610">
    <property type="entry name" value="PAC"/>
</dbReference>
<keyword evidence="3 9" id="KW-0597">Phosphoprotein</keyword>
<dbReference type="EC" id="2.7.13.3" evidence="2"/>
<dbReference type="InterPro" id="IPR036097">
    <property type="entry name" value="HisK_dim/P_sf"/>
</dbReference>
<keyword evidence="8" id="KW-0902">Two-component regulatory system</keyword>
<dbReference type="SMART" id="SM00086">
    <property type="entry name" value="PAC"/>
    <property type="match status" value="2"/>
</dbReference>
<dbReference type="PROSITE" id="PS50109">
    <property type="entry name" value="HIS_KIN"/>
    <property type="match status" value="1"/>
</dbReference>
<keyword evidence="16" id="KW-1185">Reference proteome</keyword>
<evidence type="ECO:0000256" key="6">
    <source>
        <dbReference type="ARBA" id="ARBA00022777"/>
    </source>
</evidence>
<dbReference type="Gene3D" id="3.30.450.40">
    <property type="match status" value="1"/>
</dbReference>
<evidence type="ECO:0000256" key="7">
    <source>
        <dbReference type="ARBA" id="ARBA00022840"/>
    </source>
</evidence>
<dbReference type="AlphaFoldDB" id="A0A285CP46"/>
<dbReference type="PRINTS" id="PR00344">
    <property type="entry name" value="BCTRLSENSOR"/>
</dbReference>
<dbReference type="Gene3D" id="1.10.287.130">
    <property type="match status" value="1"/>
</dbReference>
<gene>
    <name evidence="15" type="ORF">SAMN05878503_103172</name>
</gene>
<dbReference type="InterPro" id="IPR013656">
    <property type="entry name" value="PAS_4"/>
</dbReference>
<dbReference type="Proteomes" id="UP000219467">
    <property type="component" value="Unassembled WGS sequence"/>
</dbReference>
<dbReference type="Pfam" id="PF00072">
    <property type="entry name" value="Response_reg"/>
    <property type="match status" value="1"/>
</dbReference>
<dbReference type="InterPro" id="IPR035965">
    <property type="entry name" value="PAS-like_dom_sf"/>
</dbReference>
<dbReference type="SUPFAM" id="SSF55781">
    <property type="entry name" value="GAF domain-like"/>
    <property type="match status" value="1"/>
</dbReference>
<sequence length="1104" mass="120364">MTDALPPSDSGYVSLPTDLPEALDRLTRFQRLILEILNDLLRAPTESIDTQIDRALARMGAACGSDRTYVFRVRGTDFLDNTHEWVAEGIEPMIHLLQGVPTAMADHWRARLDRDEAIYIPSVLALPEDAPEKQMLLMQGIKSLLVVPLIEAGGLTGFVGYDAVRDHRSFLPSEIFLIRSVANVIGTLLMRRDREREIQRTQKDLQDERNRLKATLDAMPDLMIEIDADGRFVGWHEGWLTSRDIHSAAYIGRLIEEVLTPDAAAVLRRIMAEVDARGVSVGHEYQVQLPHGLRWHSVSAARLPPRDPQERPGYLVVVRDTTEAHAQRQQVQRLGMFAQLTTNLVIVTDARQRIEWVNAAFEGQTGYSLHEATGKPLCAVLHCQDTGDNSRHRLREMLAAGQPGQAELLACSRQGRTFWIDLSIQPLAGDDGTITGYMAVASDISAHKLQEAQLAATASDALAARRQLAAAVDALPDAFAYYDANDRLVICNARYREYYPKTAPAMVPGASFEEILRYGLQHGEVTEALGRGEEWAAERLARHRMGHNEQEQLLADGRWLRVLERSTPDGGRVGLWVDITALKLSEQRARADLTSAMDASRDGIAITDPEGNYVYMNAAHMEMFGISSPAEIIGKSWRTLYTPDMADQIQRTAFTALSTEGGWQGEVMGRRLDGTELPQEVSLTLKNDGRLICISRDISKRLREQQERTRLREELQMAQRREVISQLAAGLAHDLNNLLAAIGGSAVLIDGSAPANVSSHTRRILAATEQANALVRRFLTLGQRQSNRSRIDLRAPLREGVDLVRASLCNQTRLVLSLPDAPVEIEADPTDILQVVLNLVINARDAIAAAPPRDGGYEIEIALSAAGPGQTTGPFAAGSIDPGGRYVCMTVTDTGPGIPPETLAKVFQPYFSTKGSSGTGLGLAIVSGVITANGGAVALDSAPGRGTRFTLLWPTEATPRPESPPPEQAIPAGKAGQLAGRFILVVDDNADVLKVLTAFLEQAGAEVVPCADPRDALDAVRDDPDLWDLMVTDYDMPHLTGADLTQAAQQEVPDLPVLLVTALPDWRSKVGPSTPRFAGVLGKPLSRSDLIAAAEAAIAASAAR</sequence>
<evidence type="ECO:0000259" key="14">
    <source>
        <dbReference type="PROSITE" id="PS50113"/>
    </source>
</evidence>
<accession>A0A285CP46</accession>
<dbReference type="PANTHER" id="PTHR43065:SF46">
    <property type="entry name" value="C4-DICARBOXYLATE TRANSPORT SENSOR PROTEIN DCTB"/>
    <property type="match status" value="1"/>
</dbReference>
<feature type="modified residue" description="4-aspartylphosphate" evidence="9">
    <location>
        <position position="1033"/>
    </location>
</feature>
<dbReference type="InterPro" id="IPR003661">
    <property type="entry name" value="HisK_dim/P_dom"/>
</dbReference>
<keyword evidence="5" id="KW-0547">Nucleotide-binding</keyword>
<dbReference type="InterPro" id="IPR011006">
    <property type="entry name" value="CheY-like_superfamily"/>
</dbReference>
<dbReference type="PROSITE" id="PS50110">
    <property type="entry name" value="RESPONSE_REGULATORY"/>
    <property type="match status" value="1"/>
</dbReference>
<dbReference type="InterPro" id="IPR005467">
    <property type="entry name" value="His_kinase_dom"/>
</dbReference>
<reference evidence="16" key="1">
    <citation type="submission" date="2017-08" db="EMBL/GenBank/DDBJ databases">
        <authorList>
            <person name="Varghese N."/>
            <person name="Submissions S."/>
        </authorList>
    </citation>
    <scope>NUCLEOTIDE SEQUENCE [LARGE SCALE GENOMIC DNA]</scope>
    <source>
        <strain evidence="16">JA234</strain>
    </source>
</reference>
<comment type="catalytic activity">
    <reaction evidence="1">
        <text>ATP + protein L-histidine = ADP + protein N-phospho-L-histidine.</text>
        <dbReference type="EC" id="2.7.13.3"/>
    </reaction>
</comment>
<dbReference type="Pfam" id="PF01590">
    <property type="entry name" value="GAF"/>
    <property type="match status" value="1"/>
</dbReference>
<keyword evidence="4" id="KW-0808">Transferase</keyword>
<dbReference type="SUPFAM" id="SSF52172">
    <property type="entry name" value="CheY-like"/>
    <property type="match status" value="1"/>
</dbReference>
<evidence type="ECO:0000256" key="9">
    <source>
        <dbReference type="PROSITE-ProRule" id="PRU00169"/>
    </source>
</evidence>
<evidence type="ECO:0000313" key="15">
    <source>
        <dbReference type="EMBL" id="SNX69185.1"/>
    </source>
</evidence>
<dbReference type="GO" id="GO:0006355">
    <property type="term" value="P:regulation of DNA-templated transcription"/>
    <property type="evidence" value="ECO:0007669"/>
    <property type="project" value="InterPro"/>
</dbReference>
<dbReference type="GO" id="GO:0000155">
    <property type="term" value="F:phosphorelay sensor kinase activity"/>
    <property type="evidence" value="ECO:0007669"/>
    <property type="project" value="InterPro"/>
</dbReference>
<dbReference type="NCBIfam" id="TIGR00229">
    <property type="entry name" value="sensory_box"/>
    <property type="match status" value="3"/>
</dbReference>
<protein>
    <recommendedName>
        <fullName evidence="2">histidine kinase</fullName>
        <ecNumber evidence="2">2.7.13.3</ecNumber>
    </recommendedName>
</protein>
<evidence type="ECO:0000313" key="16">
    <source>
        <dbReference type="Proteomes" id="UP000219467"/>
    </source>
</evidence>
<feature type="domain" description="Response regulatory" evidence="12">
    <location>
        <begin position="982"/>
        <end position="1098"/>
    </location>
</feature>
<evidence type="ECO:0000256" key="1">
    <source>
        <dbReference type="ARBA" id="ARBA00000085"/>
    </source>
</evidence>
<dbReference type="InterPro" id="IPR036890">
    <property type="entry name" value="HATPase_C_sf"/>
</dbReference>
<evidence type="ECO:0000256" key="3">
    <source>
        <dbReference type="ARBA" id="ARBA00022553"/>
    </source>
</evidence>
<keyword evidence="7" id="KW-0067">ATP-binding</keyword>
<feature type="domain" description="Histidine kinase" evidence="11">
    <location>
        <begin position="730"/>
        <end position="957"/>
    </location>
</feature>
<dbReference type="InterPro" id="IPR029016">
    <property type="entry name" value="GAF-like_dom_sf"/>
</dbReference>
<keyword evidence="10" id="KW-0175">Coiled coil</keyword>
<dbReference type="CDD" id="cd00082">
    <property type="entry name" value="HisKA"/>
    <property type="match status" value="1"/>
</dbReference>
<proteinExistence type="predicted"/>
<dbReference type="SUPFAM" id="SSF55874">
    <property type="entry name" value="ATPase domain of HSP90 chaperone/DNA topoisomerase II/histidine kinase"/>
    <property type="match status" value="1"/>
</dbReference>
<evidence type="ECO:0000256" key="4">
    <source>
        <dbReference type="ARBA" id="ARBA00022679"/>
    </source>
</evidence>
<evidence type="ECO:0000256" key="10">
    <source>
        <dbReference type="SAM" id="Coils"/>
    </source>
</evidence>
<dbReference type="Pfam" id="PF12860">
    <property type="entry name" value="PAS_7"/>
    <property type="match status" value="1"/>
</dbReference>
<dbReference type="InterPro" id="IPR003594">
    <property type="entry name" value="HATPase_dom"/>
</dbReference>
<dbReference type="SUPFAM" id="SSF47384">
    <property type="entry name" value="Homodimeric domain of signal transducing histidine kinase"/>
    <property type="match status" value="1"/>
</dbReference>
<dbReference type="InterPro" id="IPR000700">
    <property type="entry name" value="PAS-assoc_C"/>
</dbReference>
<dbReference type="InterPro" id="IPR001789">
    <property type="entry name" value="Sig_transdc_resp-reg_receiver"/>
</dbReference>
<evidence type="ECO:0000256" key="5">
    <source>
        <dbReference type="ARBA" id="ARBA00022741"/>
    </source>
</evidence>
<dbReference type="OrthoDB" id="9796100at2"/>
<dbReference type="EMBL" id="OAOQ01000003">
    <property type="protein sequence ID" value="SNX69185.1"/>
    <property type="molecule type" value="Genomic_DNA"/>
</dbReference>
<dbReference type="InterPro" id="IPR000014">
    <property type="entry name" value="PAS"/>
</dbReference>
<dbReference type="InterPro" id="IPR003018">
    <property type="entry name" value="GAF"/>
</dbReference>
<feature type="coiled-coil region" evidence="10">
    <location>
        <begin position="191"/>
        <end position="218"/>
    </location>
</feature>
<dbReference type="SMART" id="SM00091">
    <property type="entry name" value="PAS"/>
    <property type="match status" value="4"/>
</dbReference>
<dbReference type="CDD" id="cd00130">
    <property type="entry name" value="PAS"/>
    <property type="match status" value="3"/>
</dbReference>
<dbReference type="GO" id="GO:0005524">
    <property type="term" value="F:ATP binding"/>
    <property type="evidence" value="ECO:0007669"/>
    <property type="project" value="UniProtKB-KW"/>
</dbReference>
<dbReference type="InterPro" id="IPR013767">
    <property type="entry name" value="PAS_fold"/>
</dbReference>
<dbReference type="Gene3D" id="3.40.50.2300">
    <property type="match status" value="1"/>
</dbReference>
<feature type="domain" description="PAC" evidence="14">
    <location>
        <begin position="402"/>
        <end position="456"/>
    </location>
</feature>
<feature type="domain" description="PAS" evidence="13">
    <location>
        <begin position="330"/>
        <end position="401"/>
    </location>
</feature>
<dbReference type="RefSeq" id="WP_097029642.1">
    <property type="nucleotide sequence ID" value="NZ_OAOQ01000003.1"/>
</dbReference>
<dbReference type="Pfam" id="PF02518">
    <property type="entry name" value="HATPase_c"/>
    <property type="match status" value="1"/>
</dbReference>